<dbReference type="EMBL" id="BKCP01001002">
    <property type="protein sequence ID" value="GER26343.1"/>
    <property type="molecule type" value="Genomic_DNA"/>
</dbReference>
<keyword evidence="8" id="KW-0443">Lipid metabolism</keyword>
<dbReference type="CDD" id="cd00519">
    <property type="entry name" value="Lipase_3"/>
    <property type="match status" value="1"/>
</dbReference>
<keyword evidence="7" id="KW-0442">Lipid degradation</keyword>
<feature type="domain" description="Fungal lipase-type" evidence="10">
    <location>
        <begin position="189"/>
        <end position="342"/>
    </location>
</feature>
<evidence type="ECO:0000256" key="9">
    <source>
        <dbReference type="SAM" id="MobiDB-lite"/>
    </source>
</evidence>
<protein>
    <submittedName>
        <fullName evidence="11">Alpha/beta-Hydrolases superfamily protein</fullName>
    </submittedName>
</protein>
<dbReference type="Gene3D" id="3.40.50.1820">
    <property type="entry name" value="alpha/beta hydrolase"/>
    <property type="match status" value="2"/>
</dbReference>
<evidence type="ECO:0000259" key="10">
    <source>
        <dbReference type="Pfam" id="PF01764"/>
    </source>
</evidence>
<sequence length="693" mass="76858">MAATLQCCVPKTHHKMMNTYCSTITAEPAKPILHKSINYPLLSKTSSLSSAYHNYLQDPQAQAVPKPKLDNIANGWREIQGLNNWENLVSPLHPLLRDEIIRYGELVKASYEAFDLDPNSKRYLNCKHGKHSLLQQVGLGDSGYGVTKYIYATAPPMSTTTQSGPSRWVGYVAASDDESVSRLGRRDIVIAFRGTVTNAEWIANLNTSLTPARLNPHDPRPDVKVEAGFLSLYTTSDENKFGLTSCREQLLAEVSRLLNKHKDEEISITLAGHSMGSSLALLLAYDIAELGLNRPFKAPITVFSFGGPRVGNSRFKERCQELGVKVLRVVNAKDPVTKLPGIFFNNDMMNFNQLPWSCSCYAHVGVELVLDFFKMQNPSCVHDLANYIKSLSCPSPSPKKNLSKKSTRFVEGPCSQLTNAATNMLNMVHAQHTQSPPLTYHRQNPPATATTATDRPTPPDSDCSRPPIAASLRPQSASSLRRQLSDQPTMEAASYNCDLLRLTVTTGSCQTDLPCNYLTRGFLGENETQRSSKSRCRITGDEDDHTAEPGPILHKSINYPLLSKTRSLSSAYHNYLQPPQAQAVPKPKLDIASGWREIQGLNNWENLVSPLHPLLRDEIIRYGEFVKASYEAFDLDPQDPRPDVKVEAGFLSLYTTSEEKGSSQFGLTSCREQLLAEKTLGSLATGHIYFLQE</sequence>
<proteinExistence type="inferred from homology"/>
<feature type="region of interest" description="Disordered" evidence="9">
    <location>
        <begin position="433"/>
        <end position="488"/>
    </location>
</feature>
<evidence type="ECO:0000256" key="1">
    <source>
        <dbReference type="ARBA" id="ARBA00004229"/>
    </source>
</evidence>
<dbReference type="PANTHER" id="PTHR31403:SF4">
    <property type="entry name" value="PHOSPHOLIPASE A1-IALPHA2, CHLOROPLASTIC"/>
    <property type="match status" value="1"/>
</dbReference>
<reference evidence="12" key="1">
    <citation type="journal article" date="2019" name="Curr. Biol.">
        <title>Genome Sequence of Striga asiatica Provides Insight into the Evolution of Plant Parasitism.</title>
        <authorList>
            <person name="Yoshida S."/>
            <person name="Kim S."/>
            <person name="Wafula E.K."/>
            <person name="Tanskanen J."/>
            <person name="Kim Y.M."/>
            <person name="Honaas L."/>
            <person name="Yang Z."/>
            <person name="Spallek T."/>
            <person name="Conn C.E."/>
            <person name="Ichihashi Y."/>
            <person name="Cheong K."/>
            <person name="Cui S."/>
            <person name="Der J.P."/>
            <person name="Gundlach H."/>
            <person name="Jiao Y."/>
            <person name="Hori C."/>
            <person name="Ishida J.K."/>
            <person name="Kasahara H."/>
            <person name="Kiba T."/>
            <person name="Kim M.S."/>
            <person name="Koo N."/>
            <person name="Laohavisit A."/>
            <person name="Lee Y.H."/>
            <person name="Lumba S."/>
            <person name="McCourt P."/>
            <person name="Mortimer J.C."/>
            <person name="Mutuku J.M."/>
            <person name="Nomura T."/>
            <person name="Sasaki-Sekimoto Y."/>
            <person name="Seto Y."/>
            <person name="Wang Y."/>
            <person name="Wakatake T."/>
            <person name="Sakakibara H."/>
            <person name="Demura T."/>
            <person name="Yamaguchi S."/>
            <person name="Yoneyama K."/>
            <person name="Manabe R.I."/>
            <person name="Nelson D.C."/>
            <person name="Schulman A.H."/>
            <person name="Timko M.P."/>
            <person name="dePamphilis C.W."/>
            <person name="Choi D."/>
            <person name="Shirasu K."/>
        </authorList>
    </citation>
    <scope>NUCLEOTIDE SEQUENCE [LARGE SCALE GENOMIC DNA]</scope>
    <source>
        <strain evidence="12">cv. UVA1</strain>
    </source>
</reference>
<evidence type="ECO:0000313" key="12">
    <source>
        <dbReference type="Proteomes" id="UP000325081"/>
    </source>
</evidence>
<dbReference type="GO" id="GO:0009507">
    <property type="term" value="C:chloroplast"/>
    <property type="evidence" value="ECO:0007669"/>
    <property type="project" value="UniProtKB-SubCell"/>
</dbReference>
<name>A0A5A7P0N5_STRAF</name>
<evidence type="ECO:0000256" key="7">
    <source>
        <dbReference type="ARBA" id="ARBA00022963"/>
    </source>
</evidence>
<keyword evidence="5 11" id="KW-0378">Hydrolase</keyword>
<evidence type="ECO:0000256" key="2">
    <source>
        <dbReference type="ARBA" id="ARBA00010701"/>
    </source>
</evidence>
<feature type="compositionally biased region" description="Polar residues" evidence="9">
    <location>
        <begin position="473"/>
        <end position="488"/>
    </location>
</feature>
<dbReference type="InterPro" id="IPR002921">
    <property type="entry name" value="Fungal_lipase-type"/>
</dbReference>
<keyword evidence="4" id="KW-0934">Plastid</keyword>
<accession>A0A5A7P0N5</accession>
<comment type="subcellular location">
    <subcellularLocation>
        <location evidence="1">Plastid</location>
        <location evidence="1">Chloroplast</location>
    </subcellularLocation>
</comment>
<evidence type="ECO:0000313" key="11">
    <source>
        <dbReference type="EMBL" id="GER26343.1"/>
    </source>
</evidence>
<dbReference type="PANTHER" id="PTHR31403">
    <property type="entry name" value="PHOSPHOLIPASE A1-IBETA2, CHLOROPLASTIC"/>
    <property type="match status" value="1"/>
</dbReference>
<dbReference type="InterPro" id="IPR029058">
    <property type="entry name" value="AB_hydrolase_fold"/>
</dbReference>
<feature type="compositionally biased region" description="Low complexity" evidence="9">
    <location>
        <begin position="445"/>
        <end position="455"/>
    </location>
</feature>
<dbReference type="AlphaFoldDB" id="A0A5A7P0N5"/>
<dbReference type="GO" id="GO:0016042">
    <property type="term" value="P:lipid catabolic process"/>
    <property type="evidence" value="ECO:0007669"/>
    <property type="project" value="UniProtKB-KW"/>
</dbReference>
<evidence type="ECO:0000256" key="6">
    <source>
        <dbReference type="ARBA" id="ARBA00022946"/>
    </source>
</evidence>
<dbReference type="Pfam" id="PF01764">
    <property type="entry name" value="Lipase_3"/>
    <property type="match status" value="1"/>
</dbReference>
<evidence type="ECO:0000256" key="4">
    <source>
        <dbReference type="ARBA" id="ARBA00022640"/>
    </source>
</evidence>
<dbReference type="OrthoDB" id="426718at2759"/>
<comment type="caution">
    <text evidence="11">The sequence shown here is derived from an EMBL/GenBank/DDBJ whole genome shotgun (WGS) entry which is preliminary data.</text>
</comment>
<dbReference type="GO" id="GO:0047714">
    <property type="term" value="F:galactolipase activity"/>
    <property type="evidence" value="ECO:0007669"/>
    <property type="project" value="UniProtKB-ARBA"/>
</dbReference>
<dbReference type="SUPFAM" id="SSF53474">
    <property type="entry name" value="alpha/beta-Hydrolases"/>
    <property type="match status" value="1"/>
</dbReference>
<keyword evidence="3" id="KW-0150">Chloroplast</keyword>
<keyword evidence="12" id="KW-1185">Reference proteome</keyword>
<gene>
    <name evidence="11" type="ORF">STAS_01987</name>
</gene>
<dbReference type="GO" id="GO:0008970">
    <property type="term" value="F:phospholipase A1 activity"/>
    <property type="evidence" value="ECO:0007669"/>
    <property type="project" value="TreeGrafter"/>
</dbReference>
<evidence type="ECO:0000256" key="8">
    <source>
        <dbReference type="ARBA" id="ARBA00023098"/>
    </source>
</evidence>
<comment type="similarity">
    <text evidence="2">Belongs to the AB hydrolase superfamily. Lipase family.</text>
</comment>
<dbReference type="Proteomes" id="UP000325081">
    <property type="component" value="Unassembled WGS sequence"/>
</dbReference>
<evidence type="ECO:0000256" key="5">
    <source>
        <dbReference type="ARBA" id="ARBA00022801"/>
    </source>
</evidence>
<keyword evidence="6" id="KW-0809">Transit peptide</keyword>
<organism evidence="11 12">
    <name type="scientific">Striga asiatica</name>
    <name type="common">Asiatic witchweed</name>
    <name type="synonym">Buchnera asiatica</name>
    <dbReference type="NCBI Taxonomy" id="4170"/>
    <lineage>
        <taxon>Eukaryota</taxon>
        <taxon>Viridiplantae</taxon>
        <taxon>Streptophyta</taxon>
        <taxon>Embryophyta</taxon>
        <taxon>Tracheophyta</taxon>
        <taxon>Spermatophyta</taxon>
        <taxon>Magnoliopsida</taxon>
        <taxon>eudicotyledons</taxon>
        <taxon>Gunneridae</taxon>
        <taxon>Pentapetalae</taxon>
        <taxon>asterids</taxon>
        <taxon>lamiids</taxon>
        <taxon>Lamiales</taxon>
        <taxon>Orobanchaceae</taxon>
        <taxon>Buchnereae</taxon>
        <taxon>Striga</taxon>
    </lineage>
</organism>
<evidence type="ECO:0000256" key="3">
    <source>
        <dbReference type="ARBA" id="ARBA00022528"/>
    </source>
</evidence>